<reference evidence="15" key="2">
    <citation type="submission" date="2021-04" db="EMBL/GenBank/DDBJ databases">
        <authorList>
            <person name="Gilroy R."/>
        </authorList>
    </citation>
    <scope>NUCLEOTIDE SEQUENCE</scope>
    <source>
        <strain evidence="15">9264</strain>
    </source>
</reference>
<evidence type="ECO:0000256" key="3">
    <source>
        <dbReference type="ARBA" id="ARBA00007931"/>
    </source>
</evidence>
<feature type="transmembrane region" description="Helical" evidence="13">
    <location>
        <begin position="101"/>
        <end position="124"/>
    </location>
</feature>
<dbReference type="PANTHER" id="PTHR35864">
    <property type="entry name" value="ZINC METALLOPROTEASE MJ0611-RELATED"/>
    <property type="match status" value="1"/>
</dbReference>
<keyword evidence="7" id="KW-0479">Metal-binding</keyword>
<accession>A0A9D2RHF2</accession>
<protein>
    <submittedName>
        <fullName evidence="15">Site-2 protease family protein</fullName>
    </submittedName>
</protein>
<evidence type="ECO:0000256" key="12">
    <source>
        <dbReference type="ARBA" id="ARBA00023136"/>
    </source>
</evidence>
<feature type="transmembrane region" description="Helical" evidence="13">
    <location>
        <begin position="136"/>
        <end position="157"/>
    </location>
</feature>
<feature type="domain" description="Peptidase M50" evidence="14">
    <location>
        <begin position="139"/>
        <end position="193"/>
    </location>
</feature>
<comment type="similarity">
    <text evidence="3">Belongs to the peptidase M50B family.</text>
</comment>
<dbReference type="InterPro" id="IPR008915">
    <property type="entry name" value="Peptidase_M50"/>
</dbReference>
<evidence type="ECO:0000256" key="8">
    <source>
        <dbReference type="ARBA" id="ARBA00022801"/>
    </source>
</evidence>
<feature type="transmembrane region" description="Helical" evidence="13">
    <location>
        <begin position="12"/>
        <end position="37"/>
    </location>
</feature>
<proteinExistence type="inferred from homology"/>
<dbReference type="GO" id="GO:0005886">
    <property type="term" value="C:plasma membrane"/>
    <property type="evidence" value="ECO:0007669"/>
    <property type="project" value="UniProtKB-SubCell"/>
</dbReference>
<feature type="transmembrane region" description="Helical" evidence="13">
    <location>
        <begin position="58"/>
        <end position="81"/>
    </location>
</feature>
<keyword evidence="10 13" id="KW-1133">Transmembrane helix</keyword>
<dbReference type="GO" id="GO:0006508">
    <property type="term" value="P:proteolysis"/>
    <property type="evidence" value="ECO:0007669"/>
    <property type="project" value="UniProtKB-KW"/>
</dbReference>
<evidence type="ECO:0000256" key="1">
    <source>
        <dbReference type="ARBA" id="ARBA00001947"/>
    </source>
</evidence>
<comment type="subcellular location">
    <subcellularLocation>
        <location evidence="2">Cell membrane</location>
        <topology evidence="2">Multi-pass membrane protein</topology>
    </subcellularLocation>
</comment>
<keyword evidence="6 13" id="KW-0812">Transmembrane</keyword>
<evidence type="ECO:0000256" key="6">
    <source>
        <dbReference type="ARBA" id="ARBA00022692"/>
    </source>
</evidence>
<evidence type="ECO:0000256" key="13">
    <source>
        <dbReference type="SAM" id="Phobius"/>
    </source>
</evidence>
<evidence type="ECO:0000313" key="16">
    <source>
        <dbReference type="Proteomes" id="UP000823889"/>
    </source>
</evidence>
<comment type="caution">
    <text evidence="15">The sequence shown here is derived from an EMBL/GenBank/DDBJ whole genome shotgun (WGS) entry which is preliminary data.</text>
</comment>
<evidence type="ECO:0000256" key="7">
    <source>
        <dbReference type="ARBA" id="ARBA00022723"/>
    </source>
</evidence>
<dbReference type="EMBL" id="DWUQ01000006">
    <property type="protein sequence ID" value="HJD43466.1"/>
    <property type="molecule type" value="Genomic_DNA"/>
</dbReference>
<evidence type="ECO:0000313" key="15">
    <source>
        <dbReference type="EMBL" id="HJD43466.1"/>
    </source>
</evidence>
<evidence type="ECO:0000256" key="4">
    <source>
        <dbReference type="ARBA" id="ARBA00022475"/>
    </source>
</evidence>
<evidence type="ECO:0000256" key="2">
    <source>
        <dbReference type="ARBA" id="ARBA00004651"/>
    </source>
</evidence>
<dbReference type="AlphaFoldDB" id="A0A9D2RHF2"/>
<dbReference type="InterPro" id="IPR052348">
    <property type="entry name" value="Metallopeptidase_M50B"/>
</dbReference>
<evidence type="ECO:0000256" key="11">
    <source>
        <dbReference type="ARBA" id="ARBA00023049"/>
    </source>
</evidence>
<keyword evidence="12 13" id="KW-0472">Membrane</keyword>
<keyword evidence="5 15" id="KW-0645">Protease</keyword>
<dbReference type="CDD" id="cd06158">
    <property type="entry name" value="S2P-M50_like_1"/>
    <property type="match status" value="1"/>
</dbReference>
<dbReference type="GO" id="GO:0046872">
    <property type="term" value="F:metal ion binding"/>
    <property type="evidence" value="ECO:0007669"/>
    <property type="project" value="UniProtKB-KW"/>
</dbReference>
<evidence type="ECO:0000256" key="10">
    <source>
        <dbReference type="ARBA" id="ARBA00022989"/>
    </source>
</evidence>
<evidence type="ECO:0000256" key="5">
    <source>
        <dbReference type="ARBA" id="ARBA00022670"/>
    </source>
</evidence>
<keyword evidence="8" id="KW-0378">Hydrolase</keyword>
<reference evidence="15" key="1">
    <citation type="journal article" date="2021" name="PeerJ">
        <title>Extensive microbial diversity within the chicken gut microbiome revealed by metagenomics and culture.</title>
        <authorList>
            <person name="Gilroy R."/>
            <person name="Ravi A."/>
            <person name="Getino M."/>
            <person name="Pursley I."/>
            <person name="Horton D.L."/>
            <person name="Alikhan N.F."/>
            <person name="Baker D."/>
            <person name="Gharbi K."/>
            <person name="Hall N."/>
            <person name="Watson M."/>
            <person name="Adriaenssens E.M."/>
            <person name="Foster-Nyarko E."/>
            <person name="Jarju S."/>
            <person name="Secka A."/>
            <person name="Antonio M."/>
            <person name="Oren A."/>
            <person name="Chaudhuri R.R."/>
            <person name="La Ragione R."/>
            <person name="Hildebrand F."/>
            <person name="Pallen M.J."/>
        </authorList>
    </citation>
    <scope>NUCLEOTIDE SEQUENCE</scope>
    <source>
        <strain evidence="15">9264</strain>
    </source>
</reference>
<dbReference type="InterPro" id="IPR044537">
    <property type="entry name" value="Rip2-like"/>
</dbReference>
<dbReference type="GO" id="GO:0008237">
    <property type="term" value="F:metallopeptidase activity"/>
    <property type="evidence" value="ECO:0007669"/>
    <property type="project" value="UniProtKB-KW"/>
</dbReference>
<organism evidence="15 16">
    <name type="scientific">Candidatus Paenalcaligenes intestinipullorum</name>
    <dbReference type="NCBI Taxonomy" id="2838718"/>
    <lineage>
        <taxon>Bacteria</taxon>
        <taxon>Pseudomonadati</taxon>
        <taxon>Pseudomonadota</taxon>
        <taxon>Betaproteobacteria</taxon>
        <taxon>Burkholderiales</taxon>
        <taxon>Alcaligenaceae</taxon>
        <taxon>Paenalcaligenes</taxon>
    </lineage>
</organism>
<sequence>MSDFLTLPVQILLYSIPIITAITLHEVAHGYVARLFGDDTAQRQGRITLNPIKHIDPVGTLLVPLVMYLMTLMTMGAGLIFGWAKPVPVDASRMRNPKQDMFWVALAGPASNLIMMVLWALLWAQAHHGSAQGSAALADMAMMGIRINIILMALNLLPIPPLDGSRMVSSVLPHQWALNYARIEPYGFFILILLMISGYLGVLMQPFISFAQQVLTWFL</sequence>
<keyword evidence="11" id="KW-0482">Metalloprotease</keyword>
<dbReference type="Pfam" id="PF02163">
    <property type="entry name" value="Peptidase_M50"/>
    <property type="match status" value="1"/>
</dbReference>
<gene>
    <name evidence="15" type="ORF">H9906_00355</name>
</gene>
<keyword evidence="4" id="KW-1003">Cell membrane</keyword>
<dbReference type="Proteomes" id="UP000823889">
    <property type="component" value="Unassembled WGS sequence"/>
</dbReference>
<dbReference type="PANTHER" id="PTHR35864:SF1">
    <property type="entry name" value="ZINC METALLOPROTEASE YWHC-RELATED"/>
    <property type="match status" value="1"/>
</dbReference>
<comment type="cofactor">
    <cofactor evidence="1">
        <name>Zn(2+)</name>
        <dbReference type="ChEBI" id="CHEBI:29105"/>
    </cofactor>
</comment>
<evidence type="ECO:0000256" key="9">
    <source>
        <dbReference type="ARBA" id="ARBA00022833"/>
    </source>
</evidence>
<keyword evidence="9" id="KW-0862">Zinc</keyword>
<name>A0A9D2RHF2_9BURK</name>
<feature type="transmembrane region" description="Helical" evidence="13">
    <location>
        <begin position="186"/>
        <end position="204"/>
    </location>
</feature>
<evidence type="ECO:0000259" key="14">
    <source>
        <dbReference type="Pfam" id="PF02163"/>
    </source>
</evidence>